<gene>
    <name evidence="1" type="ORF">H1W37_03615</name>
</gene>
<evidence type="ECO:0000313" key="1">
    <source>
        <dbReference type="EMBL" id="MBA4610726.1"/>
    </source>
</evidence>
<evidence type="ECO:0000313" key="2">
    <source>
        <dbReference type="Proteomes" id="UP000559404"/>
    </source>
</evidence>
<keyword evidence="2" id="KW-1185">Reference proteome</keyword>
<dbReference type="RefSeq" id="WP_181758905.1">
    <property type="nucleotide sequence ID" value="NZ_JACEON010000002.1"/>
</dbReference>
<accession>A0A838XQ58</accession>
<dbReference type="EMBL" id="JACEON010000002">
    <property type="protein sequence ID" value="MBA4610726.1"/>
    <property type="molecule type" value="Genomic_DNA"/>
</dbReference>
<organism evidence="1 2">
    <name type="scientific">Stappia taiwanensis</name>
    <dbReference type="NCBI Taxonomy" id="992267"/>
    <lineage>
        <taxon>Bacteria</taxon>
        <taxon>Pseudomonadati</taxon>
        <taxon>Pseudomonadota</taxon>
        <taxon>Alphaproteobacteria</taxon>
        <taxon>Hyphomicrobiales</taxon>
        <taxon>Stappiaceae</taxon>
        <taxon>Stappia</taxon>
    </lineage>
</organism>
<comment type="caution">
    <text evidence="1">The sequence shown here is derived from an EMBL/GenBank/DDBJ whole genome shotgun (WGS) entry which is preliminary data.</text>
</comment>
<sequence length="67" mass="7527">MKEHDPVSSGEMFRIPGLYRRWELPEILKNHRTYRIEKAGAHQDGTPLVAIYADRKCAPGTSSGTDA</sequence>
<protein>
    <submittedName>
        <fullName evidence="1">Uncharacterized protein</fullName>
    </submittedName>
</protein>
<dbReference type="Proteomes" id="UP000559404">
    <property type="component" value="Unassembled WGS sequence"/>
</dbReference>
<reference evidence="1 2" key="2">
    <citation type="submission" date="2020-08" db="EMBL/GenBank/DDBJ databases">
        <title>Stappia taiwanensis sp. nov., isolated from a coastal thermal spring.</title>
        <authorList>
            <person name="Kampfer P."/>
        </authorList>
    </citation>
    <scope>NUCLEOTIDE SEQUENCE [LARGE SCALE GENOMIC DNA]</scope>
    <source>
        <strain evidence="1 2">DSM 23284</strain>
    </source>
</reference>
<proteinExistence type="predicted"/>
<dbReference type="AlphaFoldDB" id="A0A838XQ58"/>
<name>A0A838XQ58_9HYPH</name>
<reference evidence="1 2" key="1">
    <citation type="submission" date="2020-07" db="EMBL/GenBank/DDBJ databases">
        <authorList>
            <person name="Li M."/>
        </authorList>
    </citation>
    <scope>NUCLEOTIDE SEQUENCE [LARGE SCALE GENOMIC DNA]</scope>
    <source>
        <strain evidence="1 2">DSM 23284</strain>
    </source>
</reference>